<comment type="pathway">
    <text evidence="17">Pyrimidine metabolism; CTP biosynthesis via salvage pathway; CTP from cytidine: step 1/3.</text>
</comment>
<feature type="domain" description="Phosphoribosyltransferase" evidence="20">
    <location>
        <begin position="347"/>
        <end position="552"/>
    </location>
</feature>
<evidence type="ECO:0000256" key="16">
    <source>
        <dbReference type="ARBA" id="ARBA00065923"/>
    </source>
</evidence>
<keyword evidence="10 17" id="KW-0067">ATP-binding</keyword>
<comment type="catalytic activity">
    <reaction evidence="14 17">
        <text>uridine + ATP = UMP + ADP + H(+)</text>
        <dbReference type="Rhea" id="RHEA:16825"/>
        <dbReference type="ChEBI" id="CHEBI:15378"/>
        <dbReference type="ChEBI" id="CHEBI:16704"/>
        <dbReference type="ChEBI" id="CHEBI:30616"/>
        <dbReference type="ChEBI" id="CHEBI:57865"/>
        <dbReference type="ChEBI" id="CHEBI:456216"/>
        <dbReference type="EC" id="2.7.1.48"/>
    </reaction>
</comment>
<dbReference type="UniPathway" id="UPA00579">
    <property type="reaction ID" value="UER00640"/>
</dbReference>
<gene>
    <name evidence="21" type="ORF">UXM345_LOCUS4587</name>
</gene>
<keyword evidence="11" id="KW-0832">Ubl conjugation</keyword>
<dbReference type="FunFam" id="3.40.50.2020:FF:000010">
    <property type="entry name" value="Uridine-cytidine kinase"/>
    <property type="match status" value="1"/>
</dbReference>
<evidence type="ECO:0000256" key="14">
    <source>
        <dbReference type="ARBA" id="ARBA00048909"/>
    </source>
</evidence>
<dbReference type="Gene3D" id="3.40.50.300">
    <property type="entry name" value="P-loop containing nucleotide triphosphate hydrolases"/>
    <property type="match status" value="1"/>
</dbReference>
<dbReference type="FunFam" id="3.40.50.300:FF:000200">
    <property type="entry name" value="Uridine-cytidine kinase"/>
    <property type="match status" value="1"/>
</dbReference>
<evidence type="ECO:0000256" key="17">
    <source>
        <dbReference type="RuleBase" id="RU003825"/>
    </source>
</evidence>
<dbReference type="GO" id="GO:0044206">
    <property type="term" value="P:UMP salvage"/>
    <property type="evidence" value="ECO:0007669"/>
    <property type="project" value="UniProtKB-UniPathway"/>
</dbReference>
<dbReference type="SUPFAM" id="SSF52540">
    <property type="entry name" value="P-loop containing nucleoside triphosphate hydrolases"/>
    <property type="match status" value="1"/>
</dbReference>
<evidence type="ECO:0000259" key="20">
    <source>
        <dbReference type="Pfam" id="PF14681"/>
    </source>
</evidence>
<keyword evidence="12" id="KW-0539">Nucleus</keyword>
<dbReference type="InterPro" id="IPR000836">
    <property type="entry name" value="PRTase_dom"/>
</dbReference>
<dbReference type="InterPro" id="IPR029057">
    <property type="entry name" value="PRTase-like"/>
</dbReference>
<dbReference type="NCBIfam" id="TIGR00235">
    <property type="entry name" value="udk"/>
    <property type="match status" value="1"/>
</dbReference>
<evidence type="ECO:0000256" key="8">
    <source>
        <dbReference type="ARBA" id="ARBA00022741"/>
    </source>
</evidence>
<proteinExistence type="inferred from homology"/>
<keyword evidence="9 17" id="KW-0418">Kinase</keyword>
<dbReference type="Pfam" id="PF16021">
    <property type="entry name" value="PDCD7"/>
    <property type="match status" value="1"/>
</dbReference>
<comment type="caution">
    <text evidence="21">The sequence shown here is derived from an EMBL/GenBank/DDBJ whole genome shotgun (WGS) entry which is preliminary data.</text>
</comment>
<evidence type="ECO:0000256" key="2">
    <source>
        <dbReference type="ARBA" id="ARBA00004496"/>
    </source>
</evidence>
<dbReference type="Proteomes" id="UP000663842">
    <property type="component" value="Unassembled WGS sequence"/>
</dbReference>
<dbReference type="InterPro" id="IPR000764">
    <property type="entry name" value="Uridine_kinase-like"/>
</dbReference>
<dbReference type="GO" id="GO:0005634">
    <property type="term" value="C:nucleus"/>
    <property type="evidence" value="ECO:0007669"/>
    <property type="project" value="UniProtKB-SubCell"/>
</dbReference>
<dbReference type="PRINTS" id="PR00988">
    <property type="entry name" value="URIDINKINASE"/>
</dbReference>
<dbReference type="GO" id="GO:0005737">
    <property type="term" value="C:cytoplasm"/>
    <property type="evidence" value="ECO:0007669"/>
    <property type="project" value="UniProtKB-SubCell"/>
</dbReference>
<comment type="pathway">
    <text evidence="3 17">Pyrimidine metabolism; UMP biosynthesis via salvage pathway; UMP from uridine: step 1/1.</text>
</comment>
<dbReference type="UniPathway" id="UPA00574">
    <property type="reaction ID" value="UER00637"/>
</dbReference>
<comment type="subunit">
    <text evidence="16">Interacts with RNF19B.</text>
</comment>
<feature type="region of interest" description="Disordered" evidence="18">
    <location>
        <begin position="711"/>
        <end position="743"/>
    </location>
</feature>
<feature type="domain" description="Phosphoribulokinase/uridine kinase" evidence="19">
    <location>
        <begin position="116"/>
        <end position="304"/>
    </location>
</feature>
<evidence type="ECO:0000256" key="6">
    <source>
        <dbReference type="ARBA" id="ARBA00022553"/>
    </source>
</evidence>
<dbReference type="InterPro" id="IPR031974">
    <property type="entry name" value="PDCD7"/>
</dbReference>
<evidence type="ECO:0000256" key="4">
    <source>
        <dbReference type="ARBA" id="ARBA00005408"/>
    </source>
</evidence>
<dbReference type="EMBL" id="CAJOBF010000318">
    <property type="protein sequence ID" value="CAF3797175.1"/>
    <property type="molecule type" value="Genomic_DNA"/>
</dbReference>
<accession>A0A819BNC3</accession>
<evidence type="ECO:0000256" key="9">
    <source>
        <dbReference type="ARBA" id="ARBA00022777"/>
    </source>
</evidence>
<dbReference type="SUPFAM" id="SSF53271">
    <property type="entry name" value="PRTase-like"/>
    <property type="match status" value="1"/>
</dbReference>
<dbReference type="EC" id="2.7.1.48" evidence="17"/>
<evidence type="ECO:0000256" key="13">
    <source>
        <dbReference type="ARBA" id="ARBA00047436"/>
    </source>
</evidence>
<evidence type="ECO:0000256" key="15">
    <source>
        <dbReference type="ARBA" id="ARBA00056790"/>
    </source>
</evidence>
<dbReference type="CDD" id="cd06223">
    <property type="entry name" value="PRTases_typeI"/>
    <property type="match status" value="1"/>
</dbReference>
<keyword evidence="7 17" id="KW-0808">Transferase</keyword>
<dbReference type="InterPro" id="IPR006083">
    <property type="entry name" value="PRK/URK"/>
</dbReference>
<feature type="compositionally biased region" description="Polar residues" evidence="18">
    <location>
        <begin position="726"/>
        <end position="741"/>
    </location>
</feature>
<dbReference type="GO" id="GO:0004849">
    <property type="term" value="F:uridine kinase activity"/>
    <property type="evidence" value="ECO:0007669"/>
    <property type="project" value="UniProtKB-EC"/>
</dbReference>
<comment type="subcellular location">
    <subcellularLocation>
        <location evidence="2">Cytoplasm</location>
    </subcellularLocation>
    <subcellularLocation>
        <location evidence="1">Nucleus</location>
    </subcellularLocation>
</comment>
<sequence>MIFTEFVKNSTANIWTAPPNDVEYNDDSHEDEPHTAPVLAYKRQVSFRSEQQNNLNEKSSTLARSISSPAKVNRRRIRSISRSLEERVSFRGRQTIYTAGRPAWYDASGEIKEAFVIGICGGSASGKTTVAQHIVEKLNVPWVTLLSMDSFYKVLTEEQHEQANMNNHNFDHPDAFDFDLLIETLKNLKIGKQVEIPFYNFTTHSRESYTKILYGANVVIFEGIMSFFSKEIRDILDMKVFVDTDADIRLARRLERDITERGRDIEGIIQQYTRFVKPSYDHYIAPTMTYADIIVPRGGENEIAIDLIVCHVNRELQKRGVKVRNELVHNFDLMSHSPMPETFHIVEQTAQIKYLHTIIRNRDTDRDEFIFYSKRLMRILIEYALSLLPFEDVTVETPQNLIYTGKKHVYAEICGVSIIRAGECLEPALIEVHKDAKIGKILIQTNPMTGEPELHYLRLPRDIARAYVLILDATIATGAAALMAIRVLLDHNVPEEKIALLSLLVSKQGVQTIAYVFPKVKIVTTACDTQLDLTSGFICPGLGNFGDRYFGTDLTGYTSDADDLGSIINGNMNSQPSTPDSPFSDLSVEQQMMQLYHPFFPNISPPPLPTREFIINEGLKVLQRPKVDQEWLKNWIKRKKEEKQLSSNRISLFSYRQQLIQHAHLLQQYEDALKISNQEVLRQLKLKIEQSNNFIYDSHIVENIQKQIHRRKSKRARLRRQKEKQPITTDNNIINEQPSNEKSLREKIQDVNSLLHTIKQLKHTRLKRLQDNSNTITTNNTTDDELTEIENLCTDRLNEYKTQMKKQTHKDLLNYLFNNHNRSFYESPNPDAQYYLRAHQNKTNLVQIRQAWDQYSSTRITSLDNIISSQWHEPHVPCDANWARYVFHRKE</sequence>
<dbReference type="GO" id="GO:0005524">
    <property type="term" value="F:ATP binding"/>
    <property type="evidence" value="ECO:0007669"/>
    <property type="project" value="UniProtKB-KW"/>
</dbReference>
<dbReference type="AlphaFoldDB" id="A0A819BNC3"/>
<keyword evidence="5" id="KW-0963">Cytoplasm</keyword>
<dbReference type="NCBIfam" id="NF004018">
    <property type="entry name" value="PRK05480.1"/>
    <property type="match status" value="1"/>
</dbReference>
<evidence type="ECO:0000256" key="5">
    <source>
        <dbReference type="ARBA" id="ARBA00022490"/>
    </source>
</evidence>
<evidence type="ECO:0000259" key="19">
    <source>
        <dbReference type="Pfam" id="PF00485"/>
    </source>
</evidence>
<evidence type="ECO:0000256" key="3">
    <source>
        <dbReference type="ARBA" id="ARBA00004690"/>
    </source>
</evidence>
<organism evidence="21 22">
    <name type="scientific">Rotaria magnacalcarata</name>
    <dbReference type="NCBI Taxonomy" id="392030"/>
    <lineage>
        <taxon>Eukaryota</taxon>
        <taxon>Metazoa</taxon>
        <taxon>Spiralia</taxon>
        <taxon>Gnathifera</taxon>
        <taxon>Rotifera</taxon>
        <taxon>Eurotatoria</taxon>
        <taxon>Bdelloidea</taxon>
        <taxon>Philodinida</taxon>
        <taxon>Philodinidae</taxon>
        <taxon>Rotaria</taxon>
    </lineage>
</organism>
<keyword evidence="6" id="KW-0597">Phosphoprotein</keyword>
<evidence type="ECO:0000313" key="21">
    <source>
        <dbReference type="EMBL" id="CAF3797175.1"/>
    </source>
</evidence>
<dbReference type="Pfam" id="PF14681">
    <property type="entry name" value="UPRTase"/>
    <property type="match status" value="1"/>
</dbReference>
<dbReference type="PANTHER" id="PTHR10285">
    <property type="entry name" value="URIDINE KINASE"/>
    <property type="match status" value="1"/>
</dbReference>
<evidence type="ECO:0000313" key="22">
    <source>
        <dbReference type="Proteomes" id="UP000663842"/>
    </source>
</evidence>
<dbReference type="CDD" id="cd02023">
    <property type="entry name" value="UMPK"/>
    <property type="match status" value="1"/>
</dbReference>
<feature type="compositionally biased region" description="Basic residues" evidence="18">
    <location>
        <begin position="711"/>
        <end position="722"/>
    </location>
</feature>
<dbReference type="InterPro" id="IPR027417">
    <property type="entry name" value="P-loop_NTPase"/>
</dbReference>
<reference evidence="21" key="1">
    <citation type="submission" date="2021-02" db="EMBL/GenBank/DDBJ databases">
        <authorList>
            <person name="Nowell W R."/>
        </authorList>
    </citation>
    <scope>NUCLEOTIDE SEQUENCE</scope>
</reference>
<evidence type="ECO:0000256" key="11">
    <source>
        <dbReference type="ARBA" id="ARBA00022843"/>
    </source>
</evidence>
<comment type="catalytic activity">
    <reaction evidence="13 17">
        <text>cytidine + ATP = CMP + ADP + H(+)</text>
        <dbReference type="Rhea" id="RHEA:24674"/>
        <dbReference type="ChEBI" id="CHEBI:15378"/>
        <dbReference type="ChEBI" id="CHEBI:17562"/>
        <dbReference type="ChEBI" id="CHEBI:30616"/>
        <dbReference type="ChEBI" id="CHEBI:60377"/>
        <dbReference type="ChEBI" id="CHEBI:456216"/>
        <dbReference type="EC" id="2.7.1.48"/>
    </reaction>
</comment>
<keyword evidence="8 17" id="KW-0547">Nucleotide-binding</keyword>
<evidence type="ECO:0000256" key="18">
    <source>
        <dbReference type="SAM" id="MobiDB-lite"/>
    </source>
</evidence>
<evidence type="ECO:0000256" key="7">
    <source>
        <dbReference type="ARBA" id="ARBA00022679"/>
    </source>
</evidence>
<evidence type="ECO:0000256" key="1">
    <source>
        <dbReference type="ARBA" id="ARBA00004123"/>
    </source>
</evidence>
<dbReference type="Gene3D" id="3.40.50.2020">
    <property type="match status" value="1"/>
</dbReference>
<evidence type="ECO:0000256" key="10">
    <source>
        <dbReference type="ARBA" id="ARBA00022840"/>
    </source>
</evidence>
<comment type="function">
    <text evidence="15">May contribute to UTP accumulation needed for blast transformation and proliferation.</text>
</comment>
<name>A0A819BNC3_9BILA</name>
<protein>
    <recommendedName>
        <fullName evidence="17">Uridine kinase</fullName>
        <ecNumber evidence="17">2.7.1.48</ecNumber>
    </recommendedName>
</protein>
<comment type="similarity">
    <text evidence="4 17">Belongs to the uridine kinase family.</text>
</comment>
<dbReference type="Pfam" id="PF00485">
    <property type="entry name" value="PRK"/>
    <property type="match status" value="1"/>
</dbReference>
<dbReference type="GO" id="GO:0044211">
    <property type="term" value="P:CTP salvage"/>
    <property type="evidence" value="ECO:0007669"/>
    <property type="project" value="UniProtKB-UniPathway"/>
</dbReference>
<evidence type="ECO:0000256" key="12">
    <source>
        <dbReference type="ARBA" id="ARBA00023242"/>
    </source>
</evidence>